<comment type="caution">
    <text evidence="1">The sequence shown here is derived from an EMBL/GenBank/DDBJ whole genome shotgun (WGS) entry which is preliminary data.</text>
</comment>
<gene>
    <name evidence="1" type="ORF">C9374_003745</name>
</gene>
<organism evidence="1 2">
    <name type="scientific">Naegleria lovaniensis</name>
    <name type="common">Amoeba</name>
    <dbReference type="NCBI Taxonomy" id="51637"/>
    <lineage>
        <taxon>Eukaryota</taxon>
        <taxon>Discoba</taxon>
        <taxon>Heterolobosea</taxon>
        <taxon>Tetramitia</taxon>
        <taxon>Eutetramitia</taxon>
        <taxon>Vahlkampfiidae</taxon>
        <taxon>Naegleria</taxon>
    </lineage>
</organism>
<dbReference type="GeneID" id="68096200"/>
<keyword evidence="2" id="KW-1185">Reference proteome</keyword>
<protein>
    <submittedName>
        <fullName evidence="1">Uncharacterized protein</fullName>
    </submittedName>
</protein>
<reference evidence="1 2" key="1">
    <citation type="journal article" date="2018" name="BMC Genomics">
        <title>The genome of Naegleria lovaniensis, the basis for a comparative approach to unravel pathogenicity factors of the human pathogenic amoeba N. fowleri.</title>
        <authorList>
            <person name="Liechti N."/>
            <person name="Schurch N."/>
            <person name="Bruggmann R."/>
            <person name="Wittwer M."/>
        </authorList>
    </citation>
    <scope>NUCLEOTIDE SEQUENCE [LARGE SCALE GENOMIC DNA]</scope>
    <source>
        <strain evidence="1 2">ATCC 30569</strain>
    </source>
</reference>
<proteinExistence type="predicted"/>
<dbReference type="RefSeq" id="XP_044555875.1">
    <property type="nucleotide sequence ID" value="XM_044693307.1"/>
</dbReference>
<dbReference type="EMBL" id="PYSW02000001">
    <property type="protein sequence ID" value="KAG2393981.1"/>
    <property type="molecule type" value="Genomic_DNA"/>
</dbReference>
<dbReference type="AlphaFoldDB" id="A0AA88KS84"/>
<sequence length="396" mass="46154">MKHKHLKVAHDASLLAELDLVSAGSDKNKKENTKFEVAPFDEKIKKNTKMKLLINSIKARKKLHLDDLKLNNDNTNNYDDVEVAHELQERNETTSSNTPKFIQVSDFYSNQLSKNIIEYETENPIGYFFSSQCKKKLTSQNIGTSKQKENYTMNNPFGHNRGKKEKKKMDHIKNKMAGWGQFSKWMDFNVEKVMPCRCHDCEFERFEKRFDPTRVRVILLVDYDSWATDELSLDFQKLKNIGITDEDISQMYLWCFYNGYIYEKGMKKENSKNVFDCYNFIMENDGSNQSEEEIKVKEQYKELRKHHQHTILGSFDSVGNLQMSQSNLQPQSADLAILATLEFLCNKFSTHNSPPKICVITRDRELSNTAKNLNNTLVHTPFGTVNYVFKKAKKLI</sequence>
<name>A0AA88KS84_NAELO</name>
<evidence type="ECO:0000313" key="1">
    <source>
        <dbReference type="EMBL" id="KAG2393981.1"/>
    </source>
</evidence>
<evidence type="ECO:0000313" key="2">
    <source>
        <dbReference type="Proteomes" id="UP000816034"/>
    </source>
</evidence>
<dbReference type="Proteomes" id="UP000816034">
    <property type="component" value="Unassembled WGS sequence"/>
</dbReference>
<accession>A0AA88KS84</accession>